<dbReference type="KEGG" id="mgik:GO620_012800"/>
<proteinExistence type="inferred from homology"/>
<dbReference type="PANTHER" id="PTHR34477">
    <property type="entry name" value="UPF0213 PROTEIN YHBQ"/>
    <property type="match status" value="1"/>
</dbReference>
<dbReference type="InterPro" id="IPR035901">
    <property type="entry name" value="GIY-YIG_endonuc_sf"/>
</dbReference>
<evidence type="ECO:0000313" key="3">
    <source>
        <dbReference type="Proteomes" id="UP000429232"/>
    </source>
</evidence>
<dbReference type="EMBL" id="CP066775">
    <property type="protein sequence ID" value="QQL49050.1"/>
    <property type="molecule type" value="Genomic_DNA"/>
</dbReference>
<evidence type="ECO:0000313" key="2">
    <source>
        <dbReference type="EMBL" id="QQL49050.1"/>
    </source>
</evidence>
<accession>A0A6I4INY7</accession>
<sequence length="89" mass="10342">MAFYVYIIQSQVEGSFYKGFSENPVQRLAQHNDGSATYTSRKIPWKLVYVEEFPSKQEALIREKNLKNATIERINALINHPKNIVARLE</sequence>
<comment type="similarity">
    <text evidence="1">Belongs to the UPF0213 family.</text>
</comment>
<dbReference type="PANTHER" id="PTHR34477:SF1">
    <property type="entry name" value="UPF0213 PROTEIN YHBQ"/>
    <property type="match status" value="1"/>
</dbReference>
<dbReference type="CDD" id="cd10449">
    <property type="entry name" value="GIY-YIG_SLX1_like"/>
    <property type="match status" value="1"/>
</dbReference>
<protein>
    <submittedName>
        <fullName evidence="2">GIY-YIG nuclease family protein</fullName>
    </submittedName>
</protein>
<dbReference type="PROSITE" id="PS50164">
    <property type="entry name" value="GIY_YIG"/>
    <property type="match status" value="1"/>
</dbReference>
<reference evidence="2 3" key="1">
    <citation type="submission" date="2020-12" db="EMBL/GenBank/DDBJ databases">
        <title>HMF7856_wgs.fasta genome submission.</title>
        <authorList>
            <person name="Kang H."/>
            <person name="Kim H."/>
            <person name="Joh K."/>
        </authorList>
    </citation>
    <scope>NUCLEOTIDE SEQUENCE [LARGE SCALE GENOMIC DNA]</scope>
    <source>
        <strain evidence="2 3">HMF7856</strain>
    </source>
</reference>
<dbReference type="SUPFAM" id="SSF82771">
    <property type="entry name" value="GIY-YIG endonuclease"/>
    <property type="match status" value="1"/>
</dbReference>
<keyword evidence="3" id="KW-1185">Reference proteome</keyword>
<evidence type="ECO:0000256" key="1">
    <source>
        <dbReference type="ARBA" id="ARBA00007435"/>
    </source>
</evidence>
<dbReference type="Gene3D" id="3.40.1440.10">
    <property type="entry name" value="GIY-YIG endonuclease"/>
    <property type="match status" value="1"/>
</dbReference>
<dbReference type="Proteomes" id="UP000429232">
    <property type="component" value="Chromosome"/>
</dbReference>
<dbReference type="InterPro" id="IPR050190">
    <property type="entry name" value="UPF0213_domain"/>
</dbReference>
<dbReference type="AlphaFoldDB" id="A0A6I4INY7"/>
<dbReference type="Pfam" id="PF01541">
    <property type="entry name" value="GIY-YIG"/>
    <property type="match status" value="1"/>
</dbReference>
<organism evidence="2 3">
    <name type="scientific">Mucilaginibacter ginkgonis</name>
    <dbReference type="NCBI Taxonomy" id="2682091"/>
    <lineage>
        <taxon>Bacteria</taxon>
        <taxon>Pseudomonadati</taxon>
        <taxon>Bacteroidota</taxon>
        <taxon>Sphingobacteriia</taxon>
        <taxon>Sphingobacteriales</taxon>
        <taxon>Sphingobacteriaceae</taxon>
        <taxon>Mucilaginibacter</taxon>
    </lineage>
</organism>
<gene>
    <name evidence="2" type="ORF">GO620_012800</name>
</gene>
<dbReference type="RefSeq" id="WP_157525776.1">
    <property type="nucleotide sequence ID" value="NZ_CP066775.1"/>
</dbReference>
<name>A0A6I4INY7_9SPHI</name>
<dbReference type="InterPro" id="IPR000305">
    <property type="entry name" value="GIY-YIG_endonuc"/>
</dbReference>